<proteinExistence type="predicted"/>
<dbReference type="AlphaFoldDB" id="A0A9D1A7H3"/>
<dbReference type="Gene3D" id="3.40.710.10">
    <property type="entry name" value="DD-peptidase/beta-lactamase superfamily"/>
    <property type="match status" value="1"/>
</dbReference>
<sequence length="322" mass="34100">MHRDAANRRLKRRAAAWALVLLTLTGCGRPAPVQEEEPVQQVTQPVPVQETAPSTPIFMETEILPQEASPAESSAVTLDLALQETIAQAVAGYGGAWSVYFEDVTHGRNAQVGDGAKTAASLIKLFVAGAYLQAVEDGSLEDLWQGELEAMITVSSNEACNRLLEVLGQEDAQAGMTRVNEFAAGLGCGDTVSQRQMLEASPLENFTSPRDCATLLKAALDGTLVSEAASKRLVELLCAQTRRNKIPAGLPQDVTCGNKTGELADVENDVAIVWTNAGTYLLCVMVEDVTAPGQTQSDIAALSALVYGAYSTAGDSEESKNT</sequence>
<dbReference type="PANTHER" id="PTHR35333:SF3">
    <property type="entry name" value="BETA-LACTAMASE-TYPE TRANSPEPTIDASE FOLD CONTAINING PROTEIN"/>
    <property type="match status" value="1"/>
</dbReference>
<comment type="caution">
    <text evidence="2">The sequence shown here is derived from an EMBL/GenBank/DDBJ whole genome shotgun (WGS) entry which is preliminary data.</text>
</comment>
<name>A0A9D1A7H3_9FIRM</name>
<evidence type="ECO:0000313" key="3">
    <source>
        <dbReference type="Proteomes" id="UP000824258"/>
    </source>
</evidence>
<feature type="domain" description="Beta-lactamase class A catalytic" evidence="1">
    <location>
        <begin position="148"/>
        <end position="286"/>
    </location>
</feature>
<dbReference type="EMBL" id="DVGD01000148">
    <property type="protein sequence ID" value="HIR09721.1"/>
    <property type="molecule type" value="Genomic_DNA"/>
</dbReference>
<accession>A0A9D1A7H3</accession>
<dbReference type="Proteomes" id="UP000824258">
    <property type="component" value="Unassembled WGS sequence"/>
</dbReference>
<dbReference type="PROSITE" id="PS51257">
    <property type="entry name" value="PROKAR_LIPOPROTEIN"/>
    <property type="match status" value="1"/>
</dbReference>
<dbReference type="SUPFAM" id="SSF56601">
    <property type="entry name" value="beta-lactamase/transpeptidase-like"/>
    <property type="match status" value="1"/>
</dbReference>
<dbReference type="PANTHER" id="PTHR35333">
    <property type="entry name" value="BETA-LACTAMASE"/>
    <property type="match status" value="1"/>
</dbReference>
<organism evidence="2 3">
    <name type="scientific">Candidatus Avoscillospira stercoripullorum</name>
    <dbReference type="NCBI Taxonomy" id="2840709"/>
    <lineage>
        <taxon>Bacteria</taxon>
        <taxon>Bacillati</taxon>
        <taxon>Bacillota</taxon>
        <taxon>Clostridia</taxon>
        <taxon>Eubacteriales</taxon>
        <taxon>Oscillospiraceae</taxon>
        <taxon>Oscillospiraceae incertae sedis</taxon>
        <taxon>Candidatus Avoscillospira</taxon>
    </lineage>
</organism>
<dbReference type="InterPro" id="IPR045155">
    <property type="entry name" value="Beta-lactam_cat"/>
</dbReference>
<evidence type="ECO:0000259" key="1">
    <source>
        <dbReference type="Pfam" id="PF13354"/>
    </source>
</evidence>
<dbReference type="Pfam" id="PF13354">
    <property type="entry name" value="Beta-lactamase2"/>
    <property type="match status" value="1"/>
</dbReference>
<protein>
    <submittedName>
        <fullName evidence="2">Serine hydrolase</fullName>
    </submittedName>
</protein>
<evidence type="ECO:0000313" key="2">
    <source>
        <dbReference type="EMBL" id="HIR09721.1"/>
    </source>
</evidence>
<reference evidence="2" key="1">
    <citation type="submission" date="2020-10" db="EMBL/GenBank/DDBJ databases">
        <authorList>
            <person name="Gilroy R."/>
        </authorList>
    </citation>
    <scope>NUCLEOTIDE SEQUENCE</scope>
    <source>
        <strain evidence="2">ChiHjej9B8-7071</strain>
    </source>
</reference>
<dbReference type="InterPro" id="IPR000871">
    <property type="entry name" value="Beta-lactam_class-A"/>
</dbReference>
<dbReference type="GO" id="GO:0008800">
    <property type="term" value="F:beta-lactamase activity"/>
    <property type="evidence" value="ECO:0007669"/>
    <property type="project" value="InterPro"/>
</dbReference>
<dbReference type="GO" id="GO:0046677">
    <property type="term" value="P:response to antibiotic"/>
    <property type="evidence" value="ECO:0007669"/>
    <property type="project" value="InterPro"/>
</dbReference>
<keyword evidence="2" id="KW-0378">Hydrolase</keyword>
<dbReference type="InterPro" id="IPR012338">
    <property type="entry name" value="Beta-lactam/transpept-like"/>
</dbReference>
<reference evidence="2" key="2">
    <citation type="journal article" date="2021" name="PeerJ">
        <title>Extensive microbial diversity within the chicken gut microbiome revealed by metagenomics and culture.</title>
        <authorList>
            <person name="Gilroy R."/>
            <person name="Ravi A."/>
            <person name="Getino M."/>
            <person name="Pursley I."/>
            <person name="Horton D.L."/>
            <person name="Alikhan N.F."/>
            <person name="Baker D."/>
            <person name="Gharbi K."/>
            <person name="Hall N."/>
            <person name="Watson M."/>
            <person name="Adriaenssens E.M."/>
            <person name="Foster-Nyarko E."/>
            <person name="Jarju S."/>
            <person name="Secka A."/>
            <person name="Antonio M."/>
            <person name="Oren A."/>
            <person name="Chaudhuri R.R."/>
            <person name="La Ragione R."/>
            <person name="Hildebrand F."/>
            <person name="Pallen M.J."/>
        </authorList>
    </citation>
    <scope>NUCLEOTIDE SEQUENCE</scope>
    <source>
        <strain evidence="2">ChiHjej9B8-7071</strain>
    </source>
</reference>
<dbReference type="GO" id="GO:0030655">
    <property type="term" value="P:beta-lactam antibiotic catabolic process"/>
    <property type="evidence" value="ECO:0007669"/>
    <property type="project" value="InterPro"/>
</dbReference>
<gene>
    <name evidence="2" type="ORF">IAA70_04885</name>
</gene>